<keyword evidence="4 6" id="KW-1133">Transmembrane helix</keyword>
<evidence type="ECO:0000256" key="6">
    <source>
        <dbReference type="RuleBase" id="RU363132"/>
    </source>
</evidence>
<comment type="subcellular location">
    <subcellularLocation>
        <location evidence="1 6">Endoplasmic reticulum membrane</location>
        <topology evidence="1 6">Multi-pass membrane protein</topology>
    </subcellularLocation>
</comment>
<evidence type="ECO:0000313" key="8">
    <source>
        <dbReference type="EnsemblPlants" id="HORVU.MOREX.r3.3HG0226780.1"/>
    </source>
</evidence>
<evidence type="ECO:0000259" key="7">
    <source>
        <dbReference type="PROSITE" id="PS50845"/>
    </source>
</evidence>
<name>A0A8I7B4M9_HORVV</name>
<evidence type="ECO:0000256" key="1">
    <source>
        <dbReference type="ARBA" id="ARBA00004477"/>
    </source>
</evidence>
<reference evidence="8" key="2">
    <citation type="submission" date="2020-10" db="EMBL/GenBank/DDBJ databases">
        <authorList>
            <person name="Scholz U."/>
            <person name="Mascher M."/>
            <person name="Fiebig A."/>
        </authorList>
    </citation>
    <scope>NUCLEOTIDE SEQUENCE [LARGE SCALE GENOMIC DNA]</scope>
    <source>
        <strain evidence="8">cv. Morex</strain>
    </source>
</reference>
<dbReference type="PANTHER" id="PTHR10994">
    <property type="entry name" value="RETICULON"/>
    <property type="match status" value="1"/>
</dbReference>
<dbReference type="GO" id="GO:0009617">
    <property type="term" value="P:response to bacterium"/>
    <property type="evidence" value="ECO:0007669"/>
    <property type="project" value="InterPro"/>
</dbReference>
<proteinExistence type="predicted"/>
<feature type="domain" description="Reticulon" evidence="7">
    <location>
        <begin position="137"/>
        <end position="334"/>
    </location>
</feature>
<keyword evidence="2 6" id="KW-0812">Transmembrane</keyword>
<dbReference type="InterPro" id="IPR003388">
    <property type="entry name" value="Reticulon"/>
</dbReference>
<dbReference type="Proteomes" id="UP000011116">
    <property type="component" value="Chromosome 3H"/>
</dbReference>
<dbReference type="PROSITE" id="PS50845">
    <property type="entry name" value="RETICULON"/>
    <property type="match status" value="1"/>
</dbReference>
<sequence>MSPPQKETECGSIYLSISRIQNHKVWIRSQLQKAPGNQSIFLEQGSFDTKTKASNKRPEPKLCLAFSLKTAKVPKPVHIHQIIRANENLNGMQSAYRSPHTNTRMAMGGGSHLQGHRAPRLFGRERPVHAALGGREAADIILWRRPRASASILGAATAAWALFEVAEYHFLTLACYAAMIAMLTFFIWTNASAFMNLPVPRIPETILSERTAKQVILGLHRRLTWFVHRLYAIACGEDVKKFIMTVVSLYIASVVATCFSSLTLLYLVVVCTMTVPALYERYEHEVDHLVATGARDVRTHFAKMDSGVLRKIPRGKGATTANNTVHGWHRSHVN</sequence>
<keyword evidence="9" id="KW-1185">Reference proteome</keyword>
<organism evidence="8 9">
    <name type="scientific">Hordeum vulgare subsp. vulgare</name>
    <name type="common">Domesticated barley</name>
    <dbReference type="NCBI Taxonomy" id="112509"/>
    <lineage>
        <taxon>Eukaryota</taxon>
        <taxon>Viridiplantae</taxon>
        <taxon>Streptophyta</taxon>
        <taxon>Embryophyta</taxon>
        <taxon>Tracheophyta</taxon>
        <taxon>Spermatophyta</taxon>
        <taxon>Magnoliopsida</taxon>
        <taxon>Liliopsida</taxon>
        <taxon>Poales</taxon>
        <taxon>Poaceae</taxon>
        <taxon>BOP clade</taxon>
        <taxon>Pooideae</taxon>
        <taxon>Triticodae</taxon>
        <taxon>Triticeae</taxon>
        <taxon>Hordeinae</taxon>
        <taxon>Hordeum</taxon>
    </lineage>
</organism>
<dbReference type="PANTHER" id="PTHR10994:SF142">
    <property type="entry name" value="RETICULON-LIKE PROTEIN"/>
    <property type="match status" value="1"/>
</dbReference>
<dbReference type="AlphaFoldDB" id="A0A8I7B4M9"/>
<reference evidence="8" key="3">
    <citation type="submission" date="2022-01" db="UniProtKB">
        <authorList>
            <consortium name="EnsemblPlants"/>
        </authorList>
    </citation>
    <scope>IDENTIFICATION</scope>
    <source>
        <strain evidence="8">subsp. vulgare</strain>
    </source>
</reference>
<evidence type="ECO:0000256" key="2">
    <source>
        <dbReference type="ARBA" id="ARBA00022692"/>
    </source>
</evidence>
<evidence type="ECO:0000256" key="5">
    <source>
        <dbReference type="ARBA" id="ARBA00023136"/>
    </source>
</evidence>
<feature type="transmembrane region" description="Helical" evidence="6">
    <location>
        <begin position="249"/>
        <end position="269"/>
    </location>
</feature>
<protein>
    <recommendedName>
        <fullName evidence="6">Reticulon-like protein</fullName>
    </recommendedName>
</protein>
<accession>A0A8I7B4M9</accession>
<evidence type="ECO:0000256" key="3">
    <source>
        <dbReference type="ARBA" id="ARBA00022824"/>
    </source>
</evidence>
<dbReference type="GO" id="GO:0005789">
    <property type="term" value="C:endoplasmic reticulum membrane"/>
    <property type="evidence" value="ECO:0007669"/>
    <property type="project" value="UniProtKB-SubCell"/>
</dbReference>
<feature type="transmembrane region" description="Helical" evidence="6">
    <location>
        <begin position="169"/>
        <end position="188"/>
    </location>
</feature>
<evidence type="ECO:0000256" key="4">
    <source>
        <dbReference type="ARBA" id="ARBA00022989"/>
    </source>
</evidence>
<dbReference type="InterPro" id="IPR045064">
    <property type="entry name" value="Reticulon-like"/>
</dbReference>
<dbReference type="Gramene" id="HORVU.MOREX.r3.3HG0226780.1">
    <property type="protein sequence ID" value="HORVU.MOREX.r3.3HG0226780.1"/>
    <property type="gene ID" value="HORVU.MOREX.r3.3HG0226780"/>
</dbReference>
<reference evidence="9" key="1">
    <citation type="journal article" date="2012" name="Nature">
        <title>A physical, genetic and functional sequence assembly of the barley genome.</title>
        <authorList>
            <consortium name="The International Barley Genome Sequencing Consortium"/>
            <person name="Mayer K.F."/>
            <person name="Waugh R."/>
            <person name="Brown J.W."/>
            <person name="Schulman A."/>
            <person name="Langridge P."/>
            <person name="Platzer M."/>
            <person name="Fincher G.B."/>
            <person name="Muehlbauer G.J."/>
            <person name="Sato K."/>
            <person name="Close T.J."/>
            <person name="Wise R.P."/>
            <person name="Stein N."/>
        </authorList>
    </citation>
    <scope>NUCLEOTIDE SEQUENCE [LARGE SCALE GENOMIC DNA]</scope>
    <source>
        <strain evidence="9">cv. Morex</strain>
    </source>
</reference>
<dbReference type="EnsemblPlants" id="HORVU.MOREX.r3.3HG0226780.1">
    <property type="protein sequence ID" value="HORVU.MOREX.r3.3HG0226780.1"/>
    <property type="gene ID" value="HORVU.MOREX.r3.3HG0226780"/>
</dbReference>
<dbReference type="Gramene" id="HORVU.MOREX.r2.3HG0188180.1">
    <property type="protein sequence ID" value="HORVU.MOREX.r2.3HG0188180.1"/>
    <property type="gene ID" value="HORVU.MOREX.r2.3HG0188180"/>
</dbReference>
<keyword evidence="3 6" id="KW-0256">Endoplasmic reticulum</keyword>
<keyword evidence="5 6" id="KW-0472">Membrane</keyword>
<evidence type="ECO:0000313" key="9">
    <source>
        <dbReference type="Proteomes" id="UP000011116"/>
    </source>
</evidence>
<dbReference type="Pfam" id="PF02453">
    <property type="entry name" value="Reticulon"/>
    <property type="match status" value="1"/>
</dbReference>